<evidence type="ECO:0000256" key="1">
    <source>
        <dbReference type="SAM" id="MobiDB-lite"/>
    </source>
</evidence>
<comment type="caution">
    <text evidence="2">The sequence shown here is derived from an EMBL/GenBank/DDBJ whole genome shotgun (WGS) entry which is preliminary data.</text>
</comment>
<evidence type="ECO:0000313" key="2">
    <source>
        <dbReference type="EMBL" id="KAJ7076590.1"/>
    </source>
</evidence>
<accession>A0AAD6XK27</accession>
<feature type="region of interest" description="Disordered" evidence="1">
    <location>
        <begin position="301"/>
        <end position="322"/>
    </location>
</feature>
<proteinExistence type="predicted"/>
<feature type="region of interest" description="Disordered" evidence="1">
    <location>
        <begin position="195"/>
        <end position="218"/>
    </location>
</feature>
<organism evidence="2 3">
    <name type="scientific">Mycena belliarum</name>
    <dbReference type="NCBI Taxonomy" id="1033014"/>
    <lineage>
        <taxon>Eukaryota</taxon>
        <taxon>Fungi</taxon>
        <taxon>Dikarya</taxon>
        <taxon>Basidiomycota</taxon>
        <taxon>Agaricomycotina</taxon>
        <taxon>Agaricomycetes</taxon>
        <taxon>Agaricomycetidae</taxon>
        <taxon>Agaricales</taxon>
        <taxon>Marasmiineae</taxon>
        <taxon>Mycenaceae</taxon>
        <taxon>Mycena</taxon>
    </lineage>
</organism>
<protein>
    <submittedName>
        <fullName evidence="2">Uncharacterized protein</fullName>
    </submittedName>
</protein>
<dbReference type="Proteomes" id="UP001222325">
    <property type="component" value="Unassembled WGS sequence"/>
</dbReference>
<sequence>MSFLPLSSTAGPSDRILHDLSEYCASETDSPAFSSCGSTYSFVSLTTPTMASPKAAPEIPDIIVQADRFQERAVKEKMLKALRVSTGSGFTRPAPASRDRASSLASIQGLPPSASDSFFGSPFETSTPLPIGLGIFVPSGLNKLQALCPLASPHSSPMHAIDLPTDGESPSLLWSPSPTASPPAPIPAARYTGLGRGLPTHTPVRSAKRKSSARTASSSSLRFASTRAICAAQLLPADVLLSRVPSLPRAAANGILTRLRATLARRSSARQAARSQIARRLARLMPGKRAIGRVGTEFGNRSGLERHTRSSSVVRYTSGPCH</sequence>
<reference evidence="2" key="1">
    <citation type="submission" date="2023-03" db="EMBL/GenBank/DDBJ databases">
        <title>Massive genome expansion in bonnet fungi (Mycena s.s.) driven by repeated elements and novel gene families across ecological guilds.</title>
        <authorList>
            <consortium name="Lawrence Berkeley National Laboratory"/>
            <person name="Harder C.B."/>
            <person name="Miyauchi S."/>
            <person name="Viragh M."/>
            <person name="Kuo A."/>
            <person name="Thoen E."/>
            <person name="Andreopoulos B."/>
            <person name="Lu D."/>
            <person name="Skrede I."/>
            <person name="Drula E."/>
            <person name="Henrissat B."/>
            <person name="Morin E."/>
            <person name="Kohler A."/>
            <person name="Barry K."/>
            <person name="LaButti K."/>
            <person name="Morin E."/>
            <person name="Salamov A."/>
            <person name="Lipzen A."/>
            <person name="Mereny Z."/>
            <person name="Hegedus B."/>
            <person name="Baldrian P."/>
            <person name="Stursova M."/>
            <person name="Weitz H."/>
            <person name="Taylor A."/>
            <person name="Grigoriev I.V."/>
            <person name="Nagy L.G."/>
            <person name="Martin F."/>
            <person name="Kauserud H."/>
        </authorList>
    </citation>
    <scope>NUCLEOTIDE SEQUENCE</scope>
    <source>
        <strain evidence="2">CBHHK173m</strain>
    </source>
</reference>
<dbReference type="AlphaFoldDB" id="A0AAD6XK27"/>
<dbReference type="EMBL" id="JARJCN010000080">
    <property type="protein sequence ID" value="KAJ7076590.1"/>
    <property type="molecule type" value="Genomic_DNA"/>
</dbReference>
<keyword evidence="3" id="KW-1185">Reference proteome</keyword>
<name>A0AAD6XK27_9AGAR</name>
<gene>
    <name evidence="2" type="ORF">B0H15DRAFT_863801</name>
</gene>
<evidence type="ECO:0000313" key="3">
    <source>
        <dbReference type="Proteomes" id="UP001222325"/>
    </source>
</evidence>